<keyword evidence="2" id="KW-1133">Transmembrane helix</keyword>
<accession>A0A1G2H1I7</accession>
<name>A0A1G2H1I7_9BACT</name>
<feature type="region of interest" description="Disordered" evidence="1">
    <location>
        <begin position="258"/>
        <end position="279"/>
    </location>
</feature>
<proteinExistence type="predicted"/>
<keyword evidence="2" id="KW-0812">Transmembrane</keyword>
<protein>
    <submittedName>
        <fullName evidence="3">Uncharacterized protein</fullName>
    </submittedName>
</protein>
<sequence length="411" mass="46487">MKKPVFDSLKIITLGIFFMPFFVANANHGPINTDTSYDINILVLKYFPLKSDGTIIDTNADTGGWDLARMKQSADDQIAASRRALERATRYRGHTFPENPPALRFTIVDAIERIAPLPYITPPPAGPGPFYLDYTRVLNDNAICDYVRNKNVVEVWLFKSWAKPGYAHSESKMSGPNGDISNSYRTNEMPLCGKTYRVYTHDLQREDLFLEVWGHQLESEISTFDPDLANLFFNPCYNKTNCYPLGDPKNPVTGRCGNVHNPPNARSEYDRENPTPNNSDCLDWNPNGLGTLSPISCANWGCNWKSISDNPVLNYIVWNWQNVPGRKNEITYEGKKLRNWWDAHGDFDRMMSENEKLTLAQSPPSPVPRPAPPQVESVEQQRSIPLNQTLIVGGVVLILFVLAVILFFVAR</sequence>
<dbReference type="STRING" id="1802129.A3J04_00400"/>
<evidence type="ECO:0000313" key="4">
    <source>
        <dbReference type="Proteomes" id="UP000177954"/>
    </source>
</evidence>
<evidence type="ECO:0000256" key="1">
    <source>
        <dbReference type="SAM" id="MobiDB-lite"/>
    </source>
</evidence>
<evidence type="ECO:0000256" key="2">
    <source>
        <dbReference type="SAM" id="Phobius"/>
    </source>
</evidence>
<dbReference type="Proteomes" id="UP000177954">
    <property type="component" value="Unassembled WGS sequence"/>
</dbReference>
<feature type="transmembrane region" description="Helical" evidence="2">
    <location>
        <begin position="390"/>
        <end position="410"/>
    </location>
</feature>
<dbReference type="EMBL" id="MHNZ01000019">
    <property type="protein sequence ID" value="OGZ56332.1"/>
    <property type="molecule type" value="Genomic_DNA"/>
</dbReference>
<comment type="caution">
    <text evidence="3">The sequence shown here is derived from an EMBL/GenBank/DDBJ whole genome shotgun (WGS) entry which is preliminary data.</text>
</comment>
<keyword evidence="2" id="KW-0472">Membrane</keyword>
<dbReference type="AlphaFoldDB" id="A0A1G2H1I7"/>
<feature type="compositionally biased region" description="Pro residues" evidence="1">
    <location>
        <begin position="363"/>
        <end position="373"/>
    </location>
</feature>
<evidence type="ECO:0000313" key="3">
    <source>
        <dbReference type="EMBL" id="OGZ56332.1"/>
    </source>
</evidence>
<organism evidence="3 4">
    <name type="scientific">Candidatus Ryanbacteria bacterium RIFCSPLOWO2_02_FULL_47_14</name>
    <dbReference type="NCBI Taxonomy" id="1802129"/>
    <lineage>
        <taxon>Bacteria</taxon>
        <taxon>Candidatus Ryaniibacteriota</taxon>
    </lineage>
</organism>
<gene>
    <name evidence="3" type="ORF">A3J04_00400</name>
</gene>
<reference evidence="3 4" key="1">
    <citation type="journal article" date="2016" name="Nat. Commun.">
        <title>Thousands of microbial genomes shed light on interconnected biogeochemical processes in an aquifer system.</title>
        <authorList>
            <person name="Anantharaman K."/>
            <person name="Brown C.T."/>
            <person name="Hug L.A."/>
            <person name="Sharon I."/>
            <person name="Castelle C.J."/>
            <person name="Probst A.J."/>
            <person name="Thomas B.C."/>
            <person name="Singh A."/>
            <person name="Wilkins M.J."/>
            <person name="Karaoz U."/>
            <person name="Brodie E.L."/>
            <person name="Williams K.H."/>
            <person name="Hubbard S.S."/>
            <person name="Banfield J.F."/>
        </authorList>
    </citation>
    <scope>NUCLEOTIDE SEQUENCE [LARGE SCALE GENOMIC DNA]</scope>
</reference>
<feature type="region of interest" description="Disordered" evidence="1">
    <location>
        <begin position="356"/>
        <end position="378"/>
    </location>
</feature>